<reference evidence="2" key="1">
    <citation type="submission" date="2022-11" db="UniProtKB">
        <authorList>
            <consortium name="WormBaseParasite"/>
        </authorList>
    </citation>
    <scope>IDENTIFICATION</scope>
</reference>
<protein>
    <submittedName>
        <fullName evidence="2">RAP domain-containing protein</fullName>
    </submittedName>
</protein>
<dbReference type="AlphaFoldDB" id="A0A914Y4H0"/>
<accession>A0A914Y4H0</accession>
<dbReference type="WBParaSite" id="PSU_v2.g15100.t1">
    <property type="protein sequence ID" value="PSU_v2.g15100.t1"/>
    <property type="gene ID" value="PSU_v2.g15100"/>
</dbReference>
<organism evidence="1 2">
    <name type="scientific">Panagrolaimus superbus</name>
    <dbReference type="NCBI Taxonomy" id="310955"/>
    <lineage>
        <taxon>Eukaryota</taxon>
        <taxon>Metazoa</taxon>
        <taxon>Ecdysozoa</taxon>
        <taxon>Nematoda</taxon>
        <taxon>Chromadorea</taxon>
        <taxon>Rhabditida</taxon>
        <taxon>Tylenchina</taxon>
        <taxon>Panagrolaimomorpha</taxon>
        <taxon>Panagrolaimoidea</taxon>
        <taxon>Panagrolaimidae</taxon>
        <taxon>Panagrolaimus</taxon>
    </lineage>
</organism>
<keyword evidence="1" id="KW-1185">Reference proteome</keyword>
<name>A0A914Y4H0_9BILA</name>
<sequence length="663" mass="75814">MLSRSVQNLKIVSKQCLRSFIPLSSKHSSNPYHVSLNIYRSLSSSANLLTSDDFSDVINNLVKKDDGNNLNHTYVQKLKSVENVDVLEQFCVECRPSNPQEALMILQRLLNLSYPTKEDQIAEFLKSESYVSSLSAQFLNDEVDISCLMDAAICIFNILKKLPSGKKLMDEDVPLNIAPNFDMFFAAFMERIKQKMTTSDVEKLNPDSVIAFFRCLESKSYSEIDPTFVTEYKKVLKRKIPDITSSCTVTTLLMNLSKEHYDDEGFIMLVLNKVEELSHNMLLGELVHIFATLAENKCRKIPILQALSEAIRSHTDVLTLSQLERLANGIVKNSYYNPRLIERYCADLINSADTLSRWSQVSTFLNFLTRARVTNEKVWQVLISWMNKSFRDASLTDLRFCVGSLALMNVDQKHCFSLTRSLVSRLGPALNEDPLKWLNSVWAVACLKSLTLKLAESVLNEVFYKELFSKEYKKEQALFIAQKLCQINASAKYELAKYDGPFAKVDEFTFEPLDCQTLKYGTRVPKFEEFLMALNTPIPASFVTSPRFYPEYGAFIDSLLYYNRKTSKFDFISSVRKDDKHPLKGLIAVQYFSKKHFTAVDNTDEIRLLGVYQMGIRHLKAAGAKVVIFTEHEIEKIENVSNNRTFNRIVHIKDKIIEAAQSD</sequence>
<dbReference type="Proteomes" id="UP000887577">
    <property type="component" value="Unplaced"/>
</dbReference>
<proteinExistence type="predicted"/>
<evidence type="ECO:0000313" key="2">
    <source>
        <dbReference type="WBParaSite" id="PSU_v2.g15100.t1"/>
    </source>
</evidence>
<evidence type="ECO:0000313" key="1">
    <source>
        <dbReference type="Proteomes" id="UP000887577"/>
    </source>
</evidence>